<dbReference type="AlphaFoldDB" id="A0A073IDE0"/>
<dbReference type="Proteomes" id="UP000027734">
    <property type="component" value="Unassembled WGS sequence"/>
</dbReference>
<evidence type="ECO:0008006" key="3">
    <source>
        <dbReference type="Google" id="ProtNLM"/>
    </source>
</evidence>
<sequence length="108" mass="12184">MWSVETLDKRVDRELEKLPRDLFARFLRIADLLTEQGPETVGMPHVRSLSGAGGLWEIRMSGKDGIARAIYVKASGQRLIVVHAFLKKTQKTPKTALETARKRAKEVI</sequence>
<organism evidence="1 2">
    <name type="scientific">Sulfitobacter donghicola DSW-25 = KCTC 12864 = JCM 14565</name>
    <dbReference type="NCBI Taxonomy" id="1300350"/>
    <lineage>
        <taxon>Bacteria</taxon>
        <taxon>Pseudomonadati</taxon>
        <taxon>Pseudomonadota</taxon>
        <taxon>Alphaproteobacteria</taxon>
        <taxon>Rhodobacterales</taxon>
        <taxon>Roseobacteraceae</taxon>
        <taxon>Sulfitobacter</taxon>
    </lineage>
</organism>
<dbReference type="InterPro" id="IPR035093">
    <property type="entry name" value="RelE/ParE_toxin_dom_sf"/>
</dbReference>
<dbReference type="OrthoDB" id="3233388at2"/>
<evidence type="ECO:0000313" key="2">
    <source>
        <dbReference type="Proteomes" id="UP000027734"/>
    </source>
</evidence>
<proteinExistence type="predicted"/>
<accession>A0A073IDE0</accession>
<name>A0A073IDE0_9RHOB</name>
<dbReference type="RefSeq" id="WP_025060817.1">
    <property type="nucleotide sequence ID" value="NZ_JAMC01000019.1"/>
</dbReference>
<dbReference type="InterPro" id="IPR009241">
    <property type="entry name" value="HigB-like"/>
</dbReference>
<reference evidence="1 2" key="1">
    <citation type="submission" date="2014-01" db="EMBL/GenBank/DDBJ databases">
        <title>Sulfitobacter donghicola JCM 14565 Genome Sequencing.</title>
        <authorList>
            <person name="Lai Q."/>
            <person name="Hong Z."/>
        </authorList>
    </citation>
    <scope>NUCLEOTIDE SEQUENCE [LARGE SCALE GENOMIC DNA]</scope>
    <source>
        <strain evidence="1 2">JCM 14565</strain>
    </source>
</reference>
<dbReference type="eggNOG" id="COG4679">
    <property type="taxonomic scope" value="Bacteria"/>
</dbReference>
<dbReference type="EMBL" id="JAMC01000019">
    <property type="protein sequence ID" value="KEJ87764.1"/>
    <property type="molecule type" value="Genomic_DNA"/>
</dbReference>
<dbReference type="SUPFAM" id="SSF143011">
    <property type="entry name" value="RelE-like"/>
    <property type="match status" value="1"/>
</dbReference>
<evidence type="ECO:0000313" key="1">
    <source>
        <dbReference type="EMBL" id="KEJ87764.1"/>
    </source>
</evidence>
<dbReference type="Pfam" id="PF05973">
    <property type="entry name" value="Gp49"/>
    <property type="match status" value="1"/>
</dbReference>
<comment type="caution">
    <text evidence="1">The sequence shown here is derived from an EMBL/GenBank/DDBJ whole genome shotgun (WGS) entry which is preliminary data.</text>
</comment>
<protein>
    <recommendedName>
        <fullName evidence="3">Type II toxin-antitoxin system RelE/ParE family toxin</fullName>
    </recommendedName>
</protein>
<keyword evidence="2" id="KW-1185">Reference proteome</keyword>
<gene>
    <name evidence="1" type="ORF">DSW25_05205</name>
</gene>
<dbReference type="STRING" id="1300350.Z948_3564"/>